<dbReference type="KEGG" id="dcr:108201879"/>
<feature type="domain" description="DUF7054" evidence="1">
    <location>
        <begin position="12"/>
        <end position="95"/>
    </location>
</feature>
<evidence type="ECO:0000313" key="3">
    <source>
        <dbReference type="EMBL" id="WOH15576.1"/>
    </source>
</evidence>
<reference evidence="2" key="1">
    <citation type="journal article" date="2016" name="Nat. Genet.">
        <title>A high-quality carrot genome assembly provides new insights into carotenoid accumulation and asterid genome evolution.</title>
        <authorList>
            <person name="Iorizzo M."/>
            <person name="Ellison S."/>
            <person name="Senalik D."/>
            <person name="Zeng P."/>
            <person name="Satapoomin P."/>
            <person name="Huang J."/>
            <person name="Bowman M."/>
            <person name="Iovene M."/>
            <person name="Sanseverino W."/>
            <person name="Cavagnaro P."/>
            <person name="Yildiz M."/>
            <person name="Macko-Podgorni A."/>
            <person name="Moranska E."/>
            <person name="Grzebelus E."/>
            <person name="Grzebelus D."/>
            <person name="Ashrafi H."/>
            <person name="Zheng Z."/>
            <person name="Cheng S."/>
            <person name="Spooner D."/>
            <person name="Van Deynze A."/>
            <person name="Simon P."/>
        </authorList>
    </citation>
    <scope>NUCLEOTIDE SEQUENCE [LARGE SCALE GENOMIC DNA]</scope>
    <source>
        <tissue evidence="2">Leaf</tissue>
    </source>
</reference>
<dbReference type="OrthoDB" id="1919859at2759"/>
<sequence>MLSKQKKNQGDKRNRLLVSVTVMGSAGPIRFVVHEEELVANVIDQVLKCYAREGRLPVLGSKPDNFVLYSPIAGTEALSPADTIGSFGVRNFMLCKKPGLDKAIEQDAAPKMTRKSSGSWKTWFNKSLNLKISSH</sequence>
<dbReference type="PANTHER" id="PTHR33270:SF18">
    <property type="entry name" value="OS02G0324700 PROTEIN"/>
    <property type="match status" value="1"/>
</dbReference>
<gene>
    <name evidence="2" type="ORF">DCAR_030235</name>
    <name evidence="3" type="ORF">DCAR_0935118</name>
</gene>
<dbReference type="Proteomes" id="UP000077755">
    <property type="component" value="Chromosome 9"/>
</dbReference>
<dbReference type="InterPro" id="IPR055482">
    <property type="entry name" value="DUF7054"/>
</dbReference>
<protein>
    <recommendedName>
        <fullName evidence="1">DUF7054 domain-containing protein</fullName>
    </recommendedName>
</protein>
<evidence type="ECO:0000313" key="2">
    <source>
        <dbReference type="EMBL" id="KZM82666.1"/>
    </source>
</evidence>
<accession>A0A175YG62</accession>
<dbReference type="OMA" id="NQNANAR"/>
<dbReference type="Pfam" id="PF23156">
    <property type="entry name" value="DUF7054"/>
    <property type="match status" value="1"/>
</dbReference>
<organism evidence="2">
    <name type="scientific">Daucus carota subsp. sativus</name>
    <name type="common">Carrot</name>
    <dbReference type="NCBI Taxonomy" id="79200"/>
    <lineage>
        <taxon>Eukaryota</taxon>
        <taxon>Viridiplantae</taxon>
        <taxon>Streptophyta</taxon>
        <taxon>Embryophyta</taxon>
        <taxon>Tracheophyta</taxon>
        <taxon>Spermatophyta</taxon>
        <taxon>Magnoliopsida</taxon>
        <taxon>eudicotyledons</taxon>
        <taxon>Gunneridae</taxon>
        <taxon>Pentapetalae</taxon>
        <taxon>asterids</taxon>
        <taxon>campanulids</taxon>
        <taxon>Apiales</taxon>
        <taxon>Apiaceae</taxon>
        <taxon>Apioideae</taxon>
        <taxon>Scandiceae</taxon>
        <taxon>Daucinae</taxon>
        <taxon>Daucus</taxon>
        <taxon>Daucus sect. Daucus</taxon>
    </lineage>
</organism>
<dbReference type="EMBL" id="LNRQ01000009">
    <property type="protein sequence ID" value="KZM82666.1"/>
    <property type="molecule type" value="Genomic_DNA"/>
</dbReference>
<dbReference type="EMBL" id="CP093351">
    <property type="protein sequence ID" value="WOH15576.1"/>
    <property type="molecule type" value="Genomic_DNA"/>
</dbReference>
<proteinExistence type="predicted"/>
<dbReference type="PANTHER" id="PTHR33270">
    <property type="entry name" value="BNAC05G50380D PROTEIN"/>
    <property type="match status" value="1"/>
</dbReference>
<evidence type="ECO:0000259" key="1">
    <source>
        <dbReference type="Pfam" id="PF23156"/>
    </source>
</evidence>
<dbReference type="Gramene" id="KZM82666">
    <property type="protein sequence ID" value="KZM82666"/>
    <property type="gene ID" value="DCAR_030235"/>
</dbReference>
<dbReference type="InterPro" id="IPR040358">
    <property type="entry name" value="At4g22758-like"/>
</dbReference>
<name>A0A175YG62_DAUCS</name>
<dbReference type="AlphaFoldDB" id="A0A175YG62"/>
<reference evidence="3" key="2">
    <citation type="submission" date="2022-03" db="EMBL/GenBank/DDBJ databases">
        <title>Draft title - Genomic analysis of global carrot germplasm unveils the trajectory of domestication and the origin of high carotenoid orange carrot.</title>
        <authorList>
            <person name="Iorizzo M."/>
            <person name="Ellison S."/>
            <person name="Senalik D."/>
            <person name="Macko-Podgorni A."/>
            <person name="Grzebelus D."/>
            <person name="Bostan H."/>
            <person name="Rolling W."/>
            <person name="Curaba J."/>
            <person name="Simon P."/>
        </authorList>
    </citation>
    <scope>NUCLEOTIDE SEQUENCE</scope>
    <source>
        <tissue evidence="3">Leaf</tissue>
    </source>
</reference>
<evidence type="ECO:0000313" key="4">
    <source>
        <dbReference type="Proteomes" id="UP000077755"/>
    </source>
</evidence>
<dbReference type="STRING" id="79200.A0A175YG62"/>
<keyword evidence="4" id="KW-1185">Reference proteome</keyword>